<evidence type="ECO:0000313" key="8">
    <source>
        <dbReference type="EMBL" id="KAK9749943.1"/>
    </source>
</evidence>
<reference evidence="8" key="1">
    <citation type="submission" date="2024-03" db="EMBL/GenBank/DDBJ databases">
        <title>WGS assembly of Saponaria officinalis var. Norfolk2.</title>
        <authorList>
            <person name="Jenkins J."/>
            <person name="Shu S."/>
            <person name="Grimwood J."/>
            <person name="Barry K."/>
            <person name="Goodstein D."/>
            <person name="Schmutz J."/>
            <person name="Leebens-Mack J."/>
            <person name="Osbourn A."/>
        </authorList>
    </citation>
    <scope>NUCLEOTIDE SEQUENCE [LARGE SCALE GENOMIC DNA]</scope>
    <source>
        <strain evidence="8">JIC</strain>
    </source>
</reference>
<feature type="domain" description="Yip1" evidence="7">
    <location>
        <begin position="96"/>
        <end position="227"/>
    </location>
</feature>
<sequence length="230" mass="25632">MTTMTTTTPILTSHHDPQLRLPHRRTTSTTFSRAPHHQSATTSLTSRVSMFDNVIIDARTAYLFSKLGYLPTLIWRKNRSLLNPFRPDPSLNSSDPDLSGPFLYYISFSLFQLLAEKVQFGIILGWIAISSVFLYSVLNFLAGRHGSLDLYRCVSVVGYCLMSVVLFSAAALFLPPIGSSVVVAAVFVVWATRVCSRLLAKDSLGCSEHRVLIAFPCLLIYTLFSLLVMF</sequence>
<dbReference type="InterPro" id="IPR006977">
    <property type="entry name" value="Yip1_dom"/>
</dbReference>
<dbReference type="GO" id="GO:0006888">
    <property type="term" value="P:endoplasmic reticulum to Golgi vesicle-mediated transport"/>
    <property type="evidence" value="ECO:0007669"/>
    <property type="project" value="InterPro"/>
</dbReference>
<dbReference type="Proteomes" id="UP001443914">
    <property type="component" value="Unassembled WGS sequence"/>
</dbReference>
<keyword evidence="9" id="KW-1185">Reference proteome</keyword>
<dbReference type="GO" id="GO:0005802">
    <property type="term" value="C:trans-Golgi network"/>
    <property type="evidence" value="ECO:0007669"/>
    <property type="project" value="TreeGrafter"/>
</dbReference>
<feature type="transmembrane region" description="Helical" evidence="6">
    <location>
        <begin position="180"/>
        <end position="199"/>
    </location>
</feature>
<evidence type="ECO:0000256" key="2">
    <source>
        <dbReference type="ARBA" id="ARBA00010596"/>
    </source>
</evidence>
<evidence type="ECO:0000256" key="6">
    <source>
        <dbReference type="RuleBase" id="RU361264"/>
    </source>
</evidence>
<comment type="subcellular location">
    <subcellularLocation>
        <location evidence="6">Golgi apparatus membrane</location>
        <topology evidence="6">Multi-pass membrane protein</topology>
    </subcellularLocation>
    <subcellularLocation>
        <location evidence="1">Membrane</location>
        <topology evidence="1">Multi-pass membrane protein</topology>
    </subcellularLocation>
</comment>
<dbReference type="Pfam" id="PF04893">
    <property type="entry name" value="Yip1"/>
    <property type="match status" value="1"/>
</dbReference>
<dbReference type="PANTHER" id="PTHR21236:SF2">
    <property type="entry name" value="PROTEIN YIPF"/>
    <property type="match status" value="1"/>
</dbReference>
<dbReference type="EMBL" id="JBDFQZ010000002">
    <property type="protein sequence ID" value="KAK9749943.1"/>
    <property type="molecule type" value="Genomic_DNA"/>
</dbReference>
<dbReference type="PANTHER" id="PTHR21236">
    <property type="entry name" value="GOLGI MEMBRANE PROTEIN YIP1"/>
    <property type="match status" value="1"/>
</dbReference>
<comment type="caution">
    <text evidence="8">The sequence shown here is derived from an EMBL/GenBank/DDBJ whole genome shotgun (WGS) entry which is preliminary data.</text>
</comment>
<evidence type="ECO:0000256" key="1">
    <source>
        <dbReference type="ARBA" id="ARBA00004141"/>
    </source>
</evidence>
<keyword evidence="5 6" id="KW-0472">Membrane</keyword>
<evidence type="ECO:0000256" key="3">
    <source>
        <dbReference type="ARBA" id="ARBA00022692"/>
    </source>
</evidence>
<evidence type="ECO:0000259" key="7">
    <source>
        <dbReference type="Pfam" id="PF04893"/>
    </source>
</evidence>
<name>A0AAW1MTX7_SAPOF</name>
<organism evidence="8 9">
    <name type="scientific">Saponaria officinalis</name>
    <name type="common">Common soapwort</name>
    <name type="synonym">Lychnis saponaria</name>
    <dbReference type="NCBI Taxonomy" id="3572"/>
    <lineage>
        <taxon>Eukaryota</taxon>
        <taxon>Viridiplantae</taxon>
        <taxon>Streptophyta</taxon>
        <taxon>Embryophyta</taxon>
        <taxon>Tracheophyta</taxon>
        <taxon>Spermatophyta</taxon>
        <taxon>Magnoliopsida</taxon>
        <taxon>eudicotyledons</taxon>
        <taxon>Gunneridae</taxon>
        <taxon>Pentapetalae</taxon>
        <taxon>Caryophyllales</taxon>
        <taxon>Caryophyllaceae</taxon>
        <taxon>Caryophylleae</taxon>
        <taxon>Saponaria</taxon>
    </lineage>
</organism>
<proteinExistence type="inferred from homology"/>
<gene>
    <name evidence="8" type="ORF">RND81_02G160700</name>
</gene>
<keyword evidence="4 6" id="KW-1133">Transmembrane helix</keyword>
<comment type="caution">
    <text evidence="6">Lacks conserved residue(s) required for the propagation of feature annotation.</text>
</comment>
<comment type="similarity">
    <text evidence="2 6">Belongs to the YIP1 family.</text>
</comment>
<feature type="transmembrane region" description="Helical" evidence="6">
    <location>
        <begin position="211"/>
        <end position="229"/>
    </location>
</feature>
<accession>A0AAW1MTX7</accession>
<dbReference type="InterPro" id="IPR045231">
    <property type="entry name" value="Yip1/4-like"/>
</dbReference>
<dbReference type="GO" id="GO:0000139">
    <property type="term" value="C:Golgi membrane"/>
    <property type="evidence" value="ECO:0007669"/>
    <property type="project" value="UniProtKB-SubCell"/>
</dbReference>
<dbReference type="AlphaFoldDB" id="A0AAW1MTX7"/>
<protein>
    <recommendedName>
        <fullName evidence="6">Protein YIP</fullName>
    </recommendedName>
</protein>
<evidence type="ECO:0000313" key="9">
    <source>
        <dbReference type="Proteomes" id="UP001443914"/>
    </source>
</evidence>
<feature type="transmembrane region" description="Helical" evidence="6">
    <location>
        <begin position="118"/>
        <end position="138"/>
    </location>
</feature>
<evidence type="ECO:0000256" key="4">
    <source>
        <dbReference type="ARBA" id="ARBA00022989"/>
    </source>
</evidence>
<keyword evidence="3 6" id="KW-0812">Transmembrane</keyword>
<dbReference type="GO" id="GO:0048280">
    <property type="term" value="P:vesicle fusion with Golgi apparatus"/>
    <property type="evidence" value="ECO:0007669"/>
    <property type="project" value="TreeGrafter"/>
</dbReference>
<evidence type="ECO:0000256" key="5">
    <source>
        <dbReference type="ARBA" id="ARBA00023136"/>
    </source>
</evidence>